<gene>
    <name evidence="1" type="ORF">BpHYR1_013679</name>
</gene>
<evidence type="ECO:0000313" key="1">
    <source>
        <dbReference type="EMBL" id="RNA40459.1"/>
    </source>
</evidence>
<evidence type="ECO:0000313" key="2">
    <source>
        <dbReference type="Proteomes" id="UP000276133"/>
    </source>
</evidence>
<dbReference type="AlphaFoldDB" id="A0A3M7SXS6"/>
<dbReference type="EMBL" id="REGN01000642">
    <property type="protein sequence ID" value="RNA40459.1"/>
    <property type="molecule type" value="Genomic_DNA"/>
</dbReference>
<accession>A0A3M7SXS6</accession>
<dbReference type="Proteomes" id="UP000276133">
    <property type="component" value="Unassembled WGS sequence"/>
</dbReference>
<comment type="caution">
    <text evidence="1">The sequence shown here is derived from an EMBL/GenBank/DDBJ whole genome shotgun (WGS) entry which is preliminary data.</text>
</comment>
<reference evidence="1 2" key="1">
    <citation type="journal article" date="2018" name="Sci. Rep.">
        <title>Genomic signatures of local adaptation to the degree of environmental predictability in rotifers.</title>
        <authorList>
            <person name="Franch-Gras L."/>
            <person name="Hahn C."/>
            <person name="Garcia-Roger E.M."/>
            <person name="Carmona M.J."/>
            <person name="Serra M."/>
            <person name="Gomez A."/>
        </authorList>
    </citation>
    <scope>NUCLEOTIDE SEQUENCE [LARGE SCALE GENOMIC DNA]</scope>
    <source>
        <strain evidence="1">HYR1</strain>
    </source>
</reference>
<sequence length="72" mass="8346">MVSQAHKVPVVSDQLIAGILSLYFQHPIYQQFDLLYSNHQGHCYQVYTHLVLYDQLEILEQYSDGPIRPGLI</sequence>
<proteinExistence type="predicted"/>
<name>A0A3M7SXS6_BRAPC</name>
<keyword evidence="2" id="KW-1185">Reference proteome</keyword>
<protein>
    <submittedName>
        <fullName evidence="1">Uncharacterized protein</fullName>
    </submittedName>
</protein>
<organism evidence="1 2">
    <name type="scientific">Brachionus plicatilis</name>
    <name type="common">Marine rotifer</name>
    <name type="synonym">Brachionus muelleri</name>
    <dbReference type="NCBI Taxonomy" id="10195"/>
    <lineage>
        <taxon>Eukaryota</taxon>
        <taxon>Metazoa</taxon>
        <taxon>Spiralia</taxon>
        <taxon>Gnathifera</taxon>
        <taxon>Rotifera</taxon>
        <taxon>Eurotatoria</taxon>
        <taxon>Monogononta</taxon>
        <taxon>Pseudotrocha</taxon>
        <taxon>Ploima</taxon>
        <taxon>Brachionidae</taxon>
        <taxon>Brachionus</taxon>
    </lineage>
</organism>